<name>A0A0V0U149_9BILA</name>
<gene>
    <name evidence="1" type="ORF">T05_3645</name>
</gene>
<dbReference type="EMBL" id="JYDJ01000086">
    <property type="protein sequence ID" value="KRX44926.1"/>
    <property type="molecule type" value="Genomic_DNA"/>
</dbReference>
<organism evidence="1 2">
    <name type="scientific">Trichinella murrelli</name>
    <dbReference type="NCBI Taxonomy" id="144512"/>
    <lineage>
        <taxon>Eukaryota</taxon>
        <taxon>Metazoa</taxon>
        <taxon>Ecdysozoa</taxon>
        <taxon>Nematoda</taxon>
        <taxon>Enoplea</taxon>
        <taxon>Dorylaimia</taxon>
        <taxon>Trichinellida</taxon>
        <taxon>Trichinellidae</taxon>
        <taxon>Trichinella</taxon>
    </lineage>
</organism>
<sequence length="141" mass="16724">MLIRRKIQSPFINFASIASGHAHFNHSFISDFFTFHACCFFSNCKKWRRFDVDLKFYSTFSNNYADCLFNCISANSRARIDSIFKRNVYPIFKNSQQRIRLPVFPLPIGSIFQRQTAYEQPLVFPFRLLHITLNFAFDKDK</sequence>
<reference evidence="1 2" key="1">
    <citation type="submission" date="2015-01" db="EMBL/GenBank/DDBJ databases">
        <title>Evolution of Trichinella species and genotypes.</title>
        <authorList>
            <person name="Korhonen P.K."/>
            <person name="Edoardo P."/>
            <person name="Giuseppe L.R."/>
            <person name="Gasser R.B."/>
        </authorList>
    </citation>
    <scope>NUCLEOTIDE SEQUENCE [LARGE SCALE GENOMIC DNA]</scope>
    <source>
        <strain evidence="1">ISS417</strain>
    </source>
</reference>
<proteinExistence type="predicted"/>
<keyword evidence="2" id="KW-1185">Reference proteome</keyword>
<accession>A0A0V0U149</accession>
<dbReference type="AlphaFoldDB" id="A0A0V0U149"/>
<evidence type="ECO:0000313" key="1">
    <source>
        <dbReference type="EMBL" id="KRX44926.1"/>
    </source>
</evidence>
<evidence type="ECO:0000313" key="2">
    <source>
        <dbReference type="Proteomes" id="UP000055048"/>
    </source>
</evidence>
<protein>
    <submittedName>
        <fullName evidence="1">Uncharacterized protein</fullName>
    </submittedName>
</protein>
<comment type="caution">
    <text evidence="1">The sequence shown here is derived from an EMBL/GenBank/DDBJ whole genome shotgun (WGS) entry which is preliminary data.</text>
</comment>
<feature type="non-terminal residue" evidence="1">
    <location>
        <position position="141"/>
    </location>
</feature>
<dbReference type="OrthoDB" id="10363417at2759"/>
<dbReference type="Proteomes" id="UP000055048">
    <property type="component" value="Unassembled WGS sequence"/>
</dbReference>